<evidence type="ECO:0000313" key="2">
    <source>
        <dbReference type="EMBL" id="SHH41083.1"/>
    </source>
</evidence>
<reference evidence="3" key="1">
    <citation type="submission" date="2016-11" db="EMBL/GenBank/DDBJ databases">
        <authorList>
            <person name="Varghese N."/>
            <person name="Submissions S."/>
        </authorList>
    </citation>
    <scope>NUCLEOTIDE SEQUENCE [LARGE SCALE GENOMIC DNA]</scope>
    <source>
        <strain evidence="3">DSM 2635</strain>
    </source>
</reference>
<dbReference type="OrthoDB" id="9789139at2"/>
<dbReference type="Proteomes" id="UP000243255">
    <property type="component" value="Unassembled WGS sequence"/>
</dbReference>
<protein>
    <submittedName>
        <fullName evidence="2">Uracil-DNA glycosylase</fullName>
    </submittedName>
</protein>
<keyword evidence="3" id="KW-1185">Reference proteome</keyword>
<dbReference type="SMART" id="SM00987">
    <property type="entry name" value="UreE_C"/>
    <property type="match status" value="1"/>
</dbReference>
<dbReference type="PANTHER" id="PTHR42160">
    <property type="entry name" value="URACIL-DNA GLYCOSYLASE SUPERFAMILY PROTEIN"/>
    <property type="match status" value="1"/>
</dbReference>
<dbReference type="SUPFAM" id="SSF52141">
    <property type="entry name" value="Uracil-DNA glycosylase-like"/>
    <property type="match status" value="1"/>
</dbReference>
<proteinExistence type="predicted"/>
<dbReference type="InterPro" id="IPR036895">
    <property type="entry name" value="Uracil-DNA_glycosylase-like_sf"/>
</dbReference>
<organism evidence="2 3">
    <name type="scientific">Asaccharospora irregularis DSM 2635</name>
    <dbReference type="NCBI Taxonomy" id="1121321"/>
    <lineage>
        <taxon>Bacteria</taxon>
        <taxon>Bacillati</taxon>
        <taxon>Bacillota</taxon>
        <taxon>Clostridia</taxon>
        <taxon>Peptostreptococcales</taxon>
        <taxon>Peptostreptococcaceae</taxon>
        <taxon>Asaccharospora</taxon>
    </lineage>
</organism>
<name>A0A1M5SSY2_9FIRM</name>
<dbReference type="PANTHER" id="PTHR42160:SF1">
    <property type="entry name" value="URACIL-DNA GLYCOSYLASE SUPERFAMILY PROTEIN"/>
    <property type="match status" value="1"/>
</dbReference>
<dbReference type="Gene3D" id="3.40.470.10">
    <property type="entry name" value="Uracil-DNA glycosylase-like domain"/>
    <property type="match status" value="1"/>
</dbReference>
<dbReference type="EMBL" id="FQWX01000045">
    <property type="protein sequence ID" value="SHH41083.1"/>
    <property type="molecule type" value="Genomic_DNA"/>
</dbReference>
<dbReference type="Pfam" id="PF03167">
    <property type="entry name" value="UDG"/>
    <property type="match status" value="1"/>
</dbReference>
<feature type="domain" description="Uracil-DNA glycosylase-like" evidence="1">
    <location>
        <begin position="28"/>
        <end position="185"/>
    </location>
</feature>
<dbReference type="SMART" id="SM00986">
    <property type="entry name" value="UDG"/>
    <property type="match status" value="1"/>
</dbReference>
<accession>A0A1M5SSY2</accession>
<evidence type="ECO:0000259" key="1">
    <source>
        <dbReference type="SMART" id="SM00986"/>
    </source>
</evidence>
<dbReference type="CDD" id="cd10033">
    <property type="entry name" value="UDG_like"/>
    <property type="match status" value="1"/>
</dbReference>
<dbReference type="STRING" id="1121321.SAMN04488530_1453"/>
<dbReference type="InterPro" id="IPR047124">
    <property type="entry name" value="HI_0220.2"/>
</dbReference>
<dbReference type="InterPro" id="IPR005122">
    <property type="entry name" value="Uracil-DNA_glycosylase-like"/>
</dbReference>
<dbReference type="RefSeq" id="WP_073127504.1">
    <property type="nucleotide sequence ID" value="NZ_BAABCH010000075.1"/>
</dbReference>
<gene>
    <name evidence="2" type="ORF">SAMN04488530_1453</name>
</gene>
<sequence>MTIFEEIKQEIMSDSMNSSYTIRGIPPLFKASKDARIAIVGQAPGRKAEETRLFWNDLSGDRLREWMGISKEKFYETDRIAQLPMDFYYPGKAKTGDIPPRKGFAEKWHPLLLKEMPHIETIILIGSYSQKYYLGKRCGKNLTETVRNFKEYLPEYLPMVHPSPLNQGWLKRNEWFESDVLPILKVIVNNSLTSTIKYI</sequence>
<evidence type="ECO:0000313" key="3">
    <source>
        <dbReference type="Proteomes" id="UP000243255"/>
    </source>
</evidence>
<dbReference type="AlphaFoldDB" id="A0A1M5SSY2"/>